<proteinExistence type="predicted"/>
<dbReference type="InterPro" id="IPR000601">
    <property type="entry name" value="PKD_dom"/>
</dbReference>
<evidence type="ECO:0000313" key="3">
    <source>
        <dbReference type="Proteomes" id="UP000069697"/>
    </source>
</evidence>
<feature type="domain" description="PKD" evidence="1">
    <location>
        <begin position="716"/>
        <end position="773"/>
    </location>
</feature>
<dbReference type="RefSeq" id="WP_062834626.1">
    <property type="nucleotide sequence ID" value="NZ_BCNV01000001.1"/>
</dbReference>
<dbReference type="Pfam" id="PF00801">
    <property type="entry name" value="PKD"/>
    <property type="match status" value="1"/>
</dbReference>
<dbReference type="Proteomes" id="UP000069697">
    <property type="component" value="Unassembled WGS sequence"/>
</dbReference>
<protein>
    <submittedName>
        <fullName evidence="2">Major virion structural protein</fullName>
    </submittedName>
</protein>
<dbReference type="SUPFAM" id="SSF49299">
    <property type="entry name" value="PKD domain"/>
    <property type="match status" value="1"/>
</dbReference>
<dbReference type="InterPro" id="IPR022409">
    <property type="entry name" value="PKD/Chitinase_dom"/>
</dbReference>
<sequence length="886" mass="98209">MADTSYQPTPWLDTTINEEFLLEGLAGIMTANGWTKVTEFTKVVYSNKLTKPTIKRFYLPLANPKIDLPKVLNDDYYIFIDGKIAPTSYYTAVKNPDETTTFTFEAGVSGQVAIYYSTVGSTDAFDFYVTKHIIVKNISGNLFGMAMMAKVNEQIGQTGCKVPFAIYDKNADYGTQLTPQDSGVFSWAIQKANEDALFERHTLYFYQLEKWIGNGKMLVGWEKTDELKRVSLDVEVQTSMWGLDDNTNALQSRITDAFPQMYQSPIVTARTRIPQLEHTEKIAFVDVKYTNWWDDSKVFVKGFIDGKSIMLIILADTAPIWDSNAVPAIPLYMGDFDVNGLTEEVINRDITFDFYRKTTKTSTIISGKPMVNAGSYVKVWLMGDTDGDMPDEAVKLTIAGQEIGRFNTVGAKEPSNNKNDAQLMGQFDITGIEGMSSVTIEAESGDGVSGYTPVSGRMFLEVHIETNRNAEGAPSALFSGTAYNKEGADVEAALKQSAKFDYDDASVKQEILLPVMKEYPHYPSNGVDSIMVKRNKFGARYQAHYLSWNVPSNTMPPPREDSDGHKHPRAWKDYMNEQYKYQFSPSRYSGKAHSSRALLVHPEDGTFGTLRNVILTSPLTIMNGDELKAVRDYCDDENRYEVYSYYLVEGISPLTKRPATPFRPAALGILKAGYTLPEIPPAPPEPPALILTIDPAYSSVEEETPIRFTSIYSKHSPITNFKWEVASDVNKGSYTVDNATFTFNNVGTYSVKLTVWNELGQKATGTATVSVTAKYVPPPPAPPPPANTLQCGKLNDSGGGAYTEKLHEMGNTSGRVVITYNMYGVADRMDVYYQNQLLASTNTEVSNGGSLQFQYSPVGGVTQIKVVMSSSSGSGSSWEYLVNCPV</sequence>
<reference evidence="3" key="2">
    <citation type="submission" date="2016-01" db="EMBL/GenBank/DDBJ databases">
        <title>Draft Genome Sequence of Paenibacillus amylolyticus Heshi-A3 that Was Isolated from Fermented Rice Bran with Aging Salted Mackerel, Which Was Named Heshiko as Traditional Fermented Seafood in Japan.</title>
        <authorList>
            <person name="Akuzawa S."/>
            <person name="Nakagawa J."/>
            <person name="Kanekatsu T."/>
            <person name="Kubota E."/>
            <person name="Ohtake R."/>
            <person name="Suzuki T."/>
            <person name="Kanesaki Y."/>
        </authorList>
    </citation>
    <scope>NUCLEOTIDE SEQUENCE [LARGE SCALE GENOMIC DNA]</scope>
    <source>
        <strain evidence="3">Heshi-A3</strain>
    </source>
</reference>
<dbReference type="EMBL" id="BCNV01000001">
    <property type="protein sequence ID" value="GAS82010.1"/>
    <property type="molecule type" value="Genomic_DNA"/>
</dbReference>
<organism evidence="2 3">
    <name type="scientific">Paenibacillus amylolyticus</name>
    <dbReference type="NCBI Taxonomy" id="1451"/>
    <lineage>
        <taxon>Bacteria</taxon>
        <taxon>Bacillati</taxon>
        <taxon>Bacillota</taxon>
        <taxon>Bacilli</taxon>
        <taxon>Bacillales</taxon>
        <taxon>Paenibacillaceae</taxon>
        <taxon>Paenibacillus</taxon>
    </lineage>
</organism>
<evidence type="ECO:0000313" key="2">
    <source>
        <dbReference type="EMBL" id="GAS82010.1"/>
    </source>
</evidence>
<reference evidence="2 3" key="1">
    <citation type="journal article" date="2016" name="Genome Announc.">
        <title>Draft Genome Sequence of Paenibacillus amylolyticus Heshi-A3, Isolated from Fermented Rice Bran in a Japanese Fermented Seafood Dish.</title>
        <authorList>
            <person name="Akuzawa S."/>
            <person name="Nagaoka J."/>
            <person name="Kanekatsu M."/>
            <person name="Kubota E."/>
            <person name="Ohtake R."/>
            <person name="Suzuki T."/>
            <person name="Kanesaki Y."/>
        </authorList>
    </citation>
    <scope>NUCLEOTIDE SEQUENCE [LARGE SCALE GENOMIC DNA]</scope>
    <source>
        <strain evidence="2 3">Heshi-A3</strain>
    </source>
</reference>
<comment type="caution">
    <text evidence="2">The sequence shown here is derived from an EMBL/GenBank/DDBJ whole genome shotgun (WGS) entry which is preliminary data.</text>
</comment>
<gene>
    <name evidence="2" type="ORF">PAHA3_2084</name>
</gene>
<dbReference type="SMART" id="SM00089">
    <property type="entry name" value="PKD"/>
    <property type="match status" value="1"/>
</dbReference>
<dbReference type="Gene3D" id="2.60.40.10">
    <property type="entry name" value="Immunoglobulins"/>
    <property type="match status" value="1"/>
</dbReference>
<name>A0A117I1D4_PAEAM</name>
<accession>A0A117I1D4</accession>
<dbReference type="CDD" id="cd00146">
    <property type="entry name" value="PKD"/>
    <property type="match status" value="1"/>
</dbReference>
<evidence type="ECO:0000259" key="1">
    <source>
        <dbReference type="PROSITE" id="PS50093"/>
    </source>
</evidence>
<dbReference type="InterPro" id="IPR013783">
    <property type="entry name" value="Ig-like_fold"/>
</dbReference>
<dbReference type="PROSITE" id="PS50093">
    <property type="entry name" value="PKD"/>
    <property type="match status" value="1"/>
</dbReference>
<dbReference type="AlphaFoldDB" id="A0A117I1D4"/>
<dbReference type="InterPro" id="IPR035986">
    <property type="entry name" value="PKD_dom_sf"/>
</dbReference>